<reference evidence="2" key="1">
    <citation type="submission" date="2020-12" db="EMBL/GenBank/DDBJ databases">
        <title>Bacterial taxonomy.</title>
        <authorList>
            <person name="Pan X."/>
        </authorList>
    </citation>
    <scope>NUCLEOTIDE SEQUENCE</scope>
    <source>
        <strain evidence="2">B2012</strain>
    </source>
</reference>
<dbReference type="Pfam" id="PF11736">
    <property type="entry name" value="DUF3299"/>
    <property type="match status" value="1"/>
</dbReference>
<evidence type="ECO:0000256" key="1">
    <source>
        <dbReference type="SAM" id="MobiDB-lite"/>
    </source>
</evidence>
<dbReference type="RefSeq" id="WP_198881585.1">
    <property type="nucleotide sequence ID" value="NZ_JAEKJA010000006.1"/>
</dbReference>
<dbReference type="EMBL" id="JAEKJA010000006">
    <property type="protein sequence ID" value="MBJ3775681.1"/>
    <property type="molecule type" value="Genomic_DNA"/>
</dbReference>
<gene>
    <name evidence="2" type="ORF">JCR33_08300</name>
</gene>
<evidence type="ECO:0000313" key="2">
    <source>
        <dbReference type="EMBL" id="MBJ3775681.1"/>
    </source>
</evidence>
<sequence length="240" mass="25192">MGAFLLRSAMAAAAVVAIVVVVLALWSPPTGLSGRGAGGQAQISEVPAPTDGGDLAPVSDAAGPHQLIRYEMPRPKTLPPLRAGATDLTWQDLWTDGTLTIDDGGKDRLGTPGKDLFPDGSTAEDISNFFLDIADMRALQANVGGIRPDLDGKRVRLAGYTTPVGFGPEETSFLLVPELGACIHVPPPPPNQIVYVEKAATTPNMFAPVWVTGTLRAKPVATILADVGYQLEDVVAEPYN</sequence>
<feature type="region of interest" description="Disordered" evidence="1">
    <location>
        <begin position="32"/>
        <end position="59"/>
    </location>
</feature>
<dbReference type="InterPro" id="IPR021727">
    <property type="entry name" value="DUF3299"/>
</dbReference>
<protein>
    <submittedName>
        <fullName evidence="2">DUF3299 domain-containing protein</fullName>
    </submittedName>
</protein>
<proteinExistence type="predicted"/>
<dbReference type="Gene3D" id="2.40.50.870">
    <property type="entry name" value="Protein of unknown function (DUF3299)"/>
    <property type="match status" value="1"/>
</dbReference>
<name>A0A934IIM1_9HYPH</name>
<dbReference type="Proteomes" id="UP000609531">
    <property type="component" value="Unassembled WGS sequence"/>
</dbReference>
<comment type="caution">
    <text evidence="2">The sequence shown here is derived from an EMBL/GenBank/DDBJ whole genome shotgun (WGS) entry which is preliminary data.</text>
</comment>
<accession>A0A934IIM1</accession>
<organism evidence="2 3">
    <name type="scientific">Acuticoccus mangrovi</name>
    <dbReference type="NCBI Taxonomy" id="2796142"/>
    <lineage>
        <taxon>Bacteria</taxon>
        <taxon>Pseudomonadati</taxon>
        <taxon>Pseudomonadota</taxon>
        <taxon>Alphaproteobacteria</taxon>
        <taxon>Hyphomicrobiales</taxon>
        <taxon>Amorphaceae</taxon>
        <taxon>Acuticoccus</taxon>
    </lineage>
</organism>
<dbReference type="AlphaFoldDB" id="A0A934IIM1"/>
<keyword evidence="3" id="KW-1185">Reference proteome</keyword>
<evidence type="ECO:0000313" key="3">
    <source>
        <dbReference type="Proteomes" id="UP000609531"/>
    </source>
</evidence>